<feature type="transmembrane region" description="Helical" evidence="1">
    <location>
        <begin position="185"/>
        <end position="207"/>
    </location>
</feature>
<dbReference type="EMBL" id="JANFAV010000028">
    <property type="protein sequence ID" value="MCW6537663.1"/>
    <property type="molecule type" value="Genomic_DNA"/>
</dbReference>
<sequence length="213" mass="23021">MNTDDLITKLSVNVPKVGRHAVGWRLVIGLLLGALVAGTAVVFFLGVRPDLHIAMRGFAFWMKWTYTISLSLVALAVTAQLARPDSGSIRWLWLLAVPVTLLAGAGVIELTRTPPGKWLAMWLGHSWMICPWIVLGLAIPIFIGLLWSFRRLAPTRVRAAGAAAGLSAGAFAATVYCVHCPEVSAIFVLTWYSLGILLAASLGALLGPRLLRW</sequence>
<keyword evidence="1" id="KW-0472">Membrane</keyword>
<proteinExistence type="predicted"/>
<feature type="transmembrane region" description="Helical" evidence="1">
    <location>
        <begin position="91"/>
        <end position="110"/>
    </location>
</feature>
<feature type="transmembrane region" description="Helical" evidence="1">
    <location>
        <begin position="26"/>
        <end position="46"/>
    </location>
</feature>
<protein>
    <submittedName>
        <fullName evidence="2">DUF1109 domain-containing protein</fullName>
    </submittedName>
</protein>
<evidence type="ECO:0000256" key="1">
    <source>
        <dbReference type="SAM" id="Phobius"/>
    </source>
</evidence>
<feature type="transmembrane region" description="Helical" evidence="1">
    <location>
        <begin position="58"/>
        <end position="79"/>
    </location>
</feature>
<dbReference type="InterPro" id="IPR009495">
    <property type="entry name" value="NrsF"/>
</dbReference>
<feature type="transmembrane region" description="Helical" evidence="1">
    <location>
        <begin position="159"/>
        <end position="179"/>
    </location>
</feature>
<dbReference type="RefSeq" id="WP_265271831.1">
    <property type="nucleotide sequence ID" value="NZ_JANFAV010000028.1"/>
</dbReference>
<evidence type="ECO:0000313" key="3">
    <source>
        <dbReference type="Proteomes" id="UP001165565"/>
    </source>
</evidence>
<dbReference type="Proteomes" id="UP001165565">
    <property type="component" value="Unassembled WGS sequence"/>
</dbReference>
<accession>A0AA42CWC8</accession>
<evidence type="ECO:0000313" key="2">
    <source>
        <dbReference type="EMBL" id="MCW6537663.1"/>
    </source>
</evidence>
<keyword evidence="3" id="KW-1185">Reference proteome</keyword>
<comment type="caution">
    <text evidence="2">The sequence shown here is derived from an EMBL/GenBank/DDBJ whole genome shotgun (WGS) entry which is preliminary data.</text>
</comment>
<keyword evidence="1" id="KW-1133">Transmembrane helix</keyword>
<reference evidence="2" key="1">
    <citation type="submission" date="2022-06" db="EMBL/GenBank/DDBJ databases">
        <title>Sphingomonas sp. nov. isolated from rhizosphere soil of tomato.</title>
        <authorList>
            <person name="Dong H."/>
            <person name="Gao R."/>
        </authorList>
    </citation>
    <scope>NUCLEOTIDE SEQUENCE</scope>
    <source>
        <strain evidence="2">MMSM24</strain>
    </source>
</reference>
<name>A0AA42CWC8_9SPHN</name>
<gene>
    <name evidence="2" type="ORF">NEE01_23050</name>
</gene>
<organism evidence="2 3">
    <name type="scientific">Sphingomonas lycopersici</name>
    <dbReference type="NCBI Taxonomy" id="2951807"/>
    <lineage>
        <taxon>Bacteria</taxon>
        <taxon>Pseudomonadati</taxon>
        <taxon>Pseudomonadota</taxon>
        <taxon>Alphaproteobacteria</taxon>
        <taxon>Sphingomonadales</taxon>
        <taxon>Sphingomonadaceae</taxon>
        <taxon>Sphingomonas</taxon>
    </lineage>
</organism>
<keyword evidence="1" id="KW-0812">Transmembrane</keyword>
<dbReference type="AlphaFoldDB" id="A0AA42CWC8"/>
<feature type="transmembrane region" description="Helical" evidence="1">
    <location>
        <begin position="122"/>
        <end position="147"/>
    </location>
</feature>
<dbReference type="Pfam" id="PF06532">
    <property type="entry name" value="NrsF"/>
    <property type="match status" value="1"/>
</dbReference>